<feature type="region of interest" description="Disordered" evidence="5">
    <location>
        <begin position="1"/>
        <end position="109"/>
    </location>
</feature>
<evidence type="ECO:0000256" key="5">
    <source>
        <dbReference type="SAM" id="MobiDB-lite"/>
    </source>
</evidence>
<dbReference type="GO" id="GO:0005886">
    <property type="term" value="C:plasma membrane"/>
    <property type="evidence" value="ECO:0007669"/>
    <property type="project" value="TreeGrafter"/>
</dbReference>
<dbReference type="InterPro" id="IPR036259">
    <property type="entry name" value="MFS_trans_sf"/>
</dbReference>
<evidence type="ECO:0000256" key="3">
    <source>
        <dbReference type="ARBA" id="ARBA00022989"/>
    </source>
</evidence>
<feature type="compositionally biased region" description="Basic and acidic residues" evidence="5">
    <location>
        <begin position="53"/>
        <end position="68"/>
    </location>
</feature>
<evidence type="ECO:0000313" key="8">
    <source>
        <dbReference type="Proteomes" id="UP000807469"/>
    </source>
</evidence>
<feature type="transmembrane region" description="Helical" evidence="6">
    <location>
        <begin position="151"/>
        <end position="171"/>
    </location>
</feature>
<evidence type="ECO:0000256" key="1">
    <source>
        <dbReference type="ARBA" id="ARBA00004141"/>
    </source>
</evidence>
<sequence length="173" mass="18964">MGSLLDAMSTSVGPHPGHMEDDIHPRSTRYGLSSVGDSDTILLGEPLPEDTEDRATEKQEYDAKRQIEGETTEVQNDDEARDPEDSKDSGIVWVDWDGPSDPANPKNWPDRKKWAATLVVSSFTFISPVSSSMVAPATEQVAQQFGITDTVLMAMITSAFVLGFCMFILVLKI</sequence>
<reference evidence="7" key="1">
    <citation type="submission" date="2020-11" db="EMBL/GenBank/DDBJ databases">
        <authorList>
            <consortium name="DOE Joint Genome Institute"/>
            <person name="Ahrendt S."/>
            <person name="Riley R."/>
            <person name="Andreopoulos W."/>
            <person name="Labutti K."/>
            <person name="Pangilinan J."/>
            <person name="Ruiz-Duenas F.J."/>
            <person name="Barrasa J.M."/>
            <person name="Sanchez-Garcia M."/>
            <person name="Camarero S."/>
            <person name="Miyauchi S."/>
            <person name="Serrano A."/>
            <person name="Linde D."/>
            <person name="Babiker R."/>
            <person name="Drula E."/>
            <person name="Ayuso-Fernandez I."/>
            <person name="Pacheco R."/>
            <person name="Padilla G."/>
            <person name="Ferreira P."/>
            <person name="Barriuso J."/>
            <person name="Kellner H."/>
            <person name="Castanera R."/>
            <person name="Alfaro M."/>
            <person name="Ramirez L."/>
            <person name="Pisabarro A.G."/>
            <person name="Kuo A."/>
            <person name="Tritt A."/>
            <person name="Lipzen A."/>
            <person name="He G."/>
            <person name="Yan M."/>
            <person name="Ng V."/>
            <person name="Cullen D."/>
            <person name="Martin F."/>
            <person name="Rosso M.-N."/>
            <person name="Henrissat B."/>
            <person name="Hibbett D."/>
            <person name="Martinez A.T."/>
            <person name="Grigoriev I.V."/>
        </authorList>
    </citation>
    <scope>NUCLEOTIDE SEQUENCE</scope>
    <source>
        <strain evidence="7">CIRM-BRFM 674</strain>
    </source>
</reference>
<evidence type="ECO:0008006" key="9">
    <source>
        <dbReference type="Google" id="ProtNLM"/>
    </source>
</evidence>
<evidence type="ECO:0000313" key="7">
    <source>
        <dbReference type="EMBL" id="KAF9472906.1"/>
    </source>
</evidence>
<proteinExistence type="predicted"/>
<keyword evidence="8" id="KW-1185">Reference proteome</keyword>
<dbReference type="GO" id="GO:0022857">
    <property type="term" value="F:transmembrane transporter activity"/>
    <property type="evidence" value="ECO:0007669"/>
    <property type="project" value="TreeGrafter"/>
</dbReference>
<evidence type="ECO:0000256" key="2">
    <source>
        <dbReference type="ARBA" id="ARBA00022692"/>
    </source>
</evidence>
<organism evidence="7 8">
    <name type="scientific">Pholiota conissans</name>
    <dbReference type="NCBI Taxonomy" id="109636"/>
    <lineage>
        <taxon>Eukaryota</taxon>
        <taxon>Fungi</taxon>
        <taxon>Dikarya</taxon>
        <taxon>Basidiomycota</taxon>
        <taxon>Agaricomycotina</taxon>
        <taxon>Agaricomycetes</taxon>
        <taxon>Agaricomycetidae</taxon>
        <taxon>Agaricales</taxon>
        <taxon>Agaricineae</taxon>
        <taxon>Strophariaceae</taxon>
        <taxon>Pholiota</taxon>
    </lineage>
</organism>
<gene>
    <name evidence="7" type="ORF">BDN70DRAFT_886439</name>
</gene>
<keyword evidence="3 6" id="KW-1133">Transmembrane helix</keyword>
<dbReference type="OrthoDB" id="3059356at2759"/>
<evidence type="ECO:0000256" key="6">
    <source>
        <dbReference type="SAM" id="Phobius"/>
    </source>
</evidence>
<protein>
    <recommendedName>
        <fullName evidence="9">Major facilitator superfamily (MFS) profile domain-containing protein</fullName>
    </recommendedName>
</protein>
<comment type="caution">
    <text evidence="7">The sequence shown here is derived from an EMBL/GenBank/DDBJ whole genome shotgun (WGS) entry which is preliminary data.</text>
</comment>
<name>A0A9P5YS17_9AGAR</name>
<accession>A0A9P5YS17</accession>
<dbReference type="Proteomes" id="UP000807469">
    <property type="component" value="Unassembled WGS sequence"/>
</dbReference>
<comment type="subcellular location">
    <subcellularLocation>
        <location evidence="1">Membrane</location>
        <topology evidence="1">Multi-pass membrane protein</topology>
    </subcellularLocation>
</comment>
<feature type="transmembrane region" description="Helical" evidence="6">
    <location>
        <begin position="114"/>
        <end position="131"/>
    </location>
</feature>
<evidence type="ECO:0000256" key="4">
    <source>
        <dbReference type="ARBA" id="ARBA00023136"/>
    </source>
</evidence>
<keyword evidence="4 6" id="KW-0472">Membrane</keyword>
<keyword evidence="2 6" id="KW-0812">Transmembrane</keyword>
<dbReference type="SUPFAM" id="SSF103473">
    <property type="entry name" value="MFS general substrate transporter"/>
    <property type="match status" value="1"/>
</dbReference>
<dbReference type="PANTHER" id="PTHR23502:SF60">
    <property type="entry name" value="MAJOR FACILITATOR SUPERFAMILY (MFS) PROFILE DOMAIN-CONTAINING PROTEIN-RELATED"/>
    <property type="match status" value="1"/>
</dbReference>
<dbReference type="AlphaFoldDB" id="A0A9P5YS17"/>
<dbReference type="EMBL" id="MU155487">
    <property type="protein sequence ID" value="KAF9472906.1"/>
    <property type="molecule type" value="Genomic_DNA"/>
</dbReference>
<dbReference type="PANTHER" id="PTHR23502">
    <property type="entry name" value="MAJOR FACILITATOR SUPERFAMILY"/>
    <property type="match status" value="1"/>
</dbReference>